<evidence type="ECO:0000313" key="3">
    <source>
        <dbReference type="EMBL" id="SCV67911.1"/>
    </source>
</evidence>
<name>A0A238F757_9BASI</name>
<dbReference type="InterPro" id="IPR025110">
    <property type="entry name" value="AMP-bd_C"/>
</dbReference>
<dbReference type="OrthoDB" id="1706066at2759"/>
<evidence type="ECO:0000259" key="2">
    <source>
        <dbReference type="Pfam" id="PF13193"/>
    </source>
</evidence>
<dbReference type="GO" id="GO:0050218">
    <property type="term" value="F:propionate-CoA ligase activity"/>
    <property type="evidence" value="ECO:0007669"/>
    <property type="project" value="TreeGrafter"/>
</dbReference>
<keyword evidence="4" id="KW-1185">Reference proteome</keyword>
<proteinExistence type="predicted"/>
<gene>
    <name evidence="3" type="ORF">BQ2448_5522</name>
</gene>
<accession>A0A238F757</accession>
<dbReference type="SUPFAM" id="SSF56801">
    <property type="entry name" value="Acetyl-CoA synthetase-like"/>
    <property type="match status" value="1"/>
</dbReference>
<dbReference type="STRING" id="269621.A0A238F757"/>
<reference evidence="4" key="1">
    <citation type="submission" date="2016-09" db="EMBL/GenBank/DDBJ databases">
        <authorList>
            <person name="Jeantristanb JTB J.-T."/>
            <person name="Ricardo R."/>
        </authorList>
    </citation>
    <scope>NUCLEOTIDE SEQUENCE [LARGE SCALE GENOMIC DNA]</scope>
</reference>
<dbReference type="Pfam" id="PF00501">
    <property type="entry name" value="AMP-binding"/>
    <property type="match status" value="1"/>
</dbReference>
<dbReference type="InterPro" id="IPR000873">
    <property type="entry name" value="AMP-dep_synth/lig_dom"/>
</dbReference>
<dbReference type="InterPro" id="IPR020845">
    <property type="entry name" value="AMP-binding_CS"/>
</dbReference>
<dbReference type="PANTHER" id="PTHR43347">
    <property type="entry name" value="ACYL-COA SYNTHETASE"/>
    <property type="match status" value="1"/>
</dbReference>
<feature type="domain" description="AMP-dependent synthetase/ligase" evidence="1">
    <location>
        <begin position="195"/>
        <end position="589"/>
    </location>
</feature>
<dbReference type="PANTHER" id="PTHR43347:SF3">
    <property type="entry name" value="ACYL-COA SYNTHETASE SHORT-CHAIN FAMILY MEMBER 3, MITOCHONDRIAL"/>
    <property type="match status" value="1"/>
</dbReference>
<protein>
    <submittedName>
        <fullName evidence="3">BQ2448_5522 protein</fullName>
    </submittedName>
</protein>
<sequence length="821" mass="89062">MHPQQAINMLSLLSAPSSTDHLSPSSISILLPTSLSNKRSSSKALGNPNAQAFWLNASRTIDWVKPPSTAYGHAEGTDEVSRTVAPSHRRTASYLPRLCGGEPATVGRGRPTFFAQAQWRSDDVDRLNPASILTPRCIQLSTSPTLLSFPPTQHPTWFPDGELSTCYNALDRHVQAGFGSRPCLHHVSPLPPQTRSSKSMTYAEVLQEVKVLAGVLRHTLRVKKGDRVIVYMPMVLEGAIAMLAIARIGTIHSVVFGGFAPKELAKRIDDAQPSAIIAASCGLEPKGVLDYSTFVSQALSHSNHKEARVLMLRREGIKGHQAPELGKENYAKWLDWKSEMENVRKGGKAVEECVGVKSSDPLYILYTSGTTGMPKGVVRYNGGHAVASRYTMEYTFGLKREDTIACFSDYGWVVGHSFCVYSPMLIGCASVIFEGKPILPDAGIFWKTDISSPLTVVETHKVNCVFTAPTALRAIRREDPDAIQMSKYDLSSLRSLFLAGERSEPSIISRYQALLTQYVAPGAIVNDNYWSTESGSPITALQLNSAFPPLAPRHGSAGLPLPGMDVRIVDDEGKEFGRGEMGNIVLGQPLPPSALGTVWKNEARFQEAYFDRFRGKGDYFDTGDAGVIDAQGFVSVLSRADDLINVAGHRLGTSLLEQGTSAAFSRVFFEDTHIRLNTNSNSLPQKVVSSHPSIAESCVVGLPDSVKGHVPFALVTLSASASSSSPTSSSLLQAINTLIRTDVGSIATFGGLVISPRLPKTRSGKTLRRTVKELVEAASEGNWDRKVGFPPTIEDEVVVEEVREVVNGFFKGEEKGLKAKL</sequence>
<evidence type="ECO:0000313" key="4">
    <source>
        <dbReference type="Proteomes" id="UP000198372"/>
    </source>
</evidence>
<dbReference type="Proteomes" id="UP000198372">
    <property type="component" value="Unassembled WGS sequence"/>
</dbReference>
<dbReference type="InterPro" id="IPR042099">
    <property type="entry name" value="ANL_N_sf"/>
</dbReference>
<dbReference type="Gene3D" id="3.30.300.30">
    <property type="match status" value="1"/>
</dbReference>
<dbReference type="AlphaFoldDB" id="A0A238F757"/>
<organism evidence="3 4">
    <name type="scientific">Microbotryum intermedium</name>
    <dbReference type="NCBI Taxonomy" id="269621"/>
    <lineage>
        <taxon>Eukaryota</taxon>
        <taxon>Fungi</taxon>
        <taxon>Dikarya</taxon>
        <taxon>Basidiomycota</taxon>
        <taxon>Pucciniomycotina</taxon>
        <taxon>Microbotryomycetes</taxon>
        <taxon>Microbotryales</taxon>
        <taxon>Microbotryaceae</taxon>
        <taxon>Microbotryum</taxon>
    </lineage>
</organism>
<dbReference type="Pfam" id="PF13193">
    <property type="entry name" value="AMP-binding_C"/>
    <property type="match status" value="1"/>
</dbReference>
<evidence type="ECO:0000259" key="1">
    <source>
        <dbReference type="Pfam" id="PF00501"/>
    </source>
</evidence>
<dbReference type="EMBL" id="FMSP01000002">
    <property type="protein sequence ID" value="SCV67911.1"/>
    <property type="molecule type" value="Genomic_DNA"/>
</dbReference>
<dbReference type="PROSITE" id="PS00455">
    <property type="entry name" value="AMP_BINDING"/>
    <property type="match status" value="1"/>
</dbReference>
<dbReference type="InterPro" id="IPR045851">
    <property type="entry name" value="AMP-bd_C_sf"/>
</dbReference>
<feature type="domain" description="AMP-binding enzyme C-terminal" evidence="2">
    <location>
        <begin position="687"/>
        <end position="765"/>
    </location>
</feature>
<dbReference type="Gene3D" id="3.40.50.12780">
    <property type="entry name" value="N-terminal domain of ligase-like"/>
    <property type="match status" value="1"/>
</dbReference>